<keyword evidence="6" id="KW-1185">Reference proteome</keyword>
<keyword evidence="3" id="KW-0804">Transcription</keyword>
<dbReference type="InterPro" id="IPR000843">
    <property type="entry name" value="HTH_LacI"/>
</dbReference>
<accession>A0A7S8IGX9</accession>
<evidence type="ECO:0000313" key="6">
    <source>
        <dbReference type="Proteomes" id="UP000594468"/>
    </source>
</evidence>
<dbReference type="InterPro" id="IPR046335">
    <property type="entry name" value="LacI/GalR-like_sensor"/>
</dbReference>
<dbReference type="SUPFAM" id="SSF47413">
    <property type="entry name" value="lambda repressor-like DNA-binding domains"/>
    <property type="match status" value="1"/>
</dbReference>
<dbReference type="GO" id="GO:0003700">
    <property type="term" value="F:DNA-binding transcription factor activity"/>
    <property type="evidence" value="ECO:0007669"/>
    <property type="project" value="TreeGrafter"/>
</dbReference>
<sequence>MKKRTFVTQKQIAKEAGVSQTLVSFVLNGSTEIAISDDTRQRVLDVAKELGYVPQAAAKSLVHGRSNNIGLVLVNPHYQVFRDPYIPNIITGLSNVVRSSDYRLMVEHINDYNGIMTIRHMLKSGEVAGIVMTNFQMAEQVAGPLIKEEYPIVLLEKPEGILAPAPSVGIDHFSGIRCATQHIISLGHERIACIAYGTPRDVHLHKRIKAFRDTITQAGLTFEDRYLRFGHYEPERGYLAMQSLLEETPRVTAVFGMNDLMALGAIRAILDAGLRVPEDIAVVGYDDMRFAEFINPALTTVRAPEVEQGQIAGKMLIDIIENNPISELQVMLETQLMLRASCGAA</sequence>
<reference evidence="5 6" key="1">
    <citation type="submission" date="2020-02" db="EMBL/GenBank/DDBJ databases">
        <authorList>
            <person name="Zheng R.K."/>
            <person name="Sun C.M."/>
        </authorList>
    </citation>
    <scope>NUCLEOTIDE SEQUENCE [LARGE SCALE GENOMIC DNA]</scope>
    <source>
        <strain evidence="6">rifampicinis</strain>
    </source>
</reference>
<dbReference type="GO" id="GO:0000976">
    <property type="term" value="F:transcription cis-regulatory region binding"/>
    <property type="evidence" value="ECO:0007669"/>
    <property type="project" value="TreeGrafter"/>
</dbReference>
<dbReference type="Proteomes" id="UP000594468">
    <property type="component" value="Chromosome"/>
</dbReference>
<dbReference type="SUPFAM" id="SSF53822">
    <property type="entry name" value="Periplasmic binding protein-like I"/>
    <property type="match status" value="1"/>
</dbReference>
<dbReference type="PANTHER" id="PTHR30146">
    <property type="entry name" value="LACI-RELATED TRANSCRIPTIONAL REPRESSOR"/>
    <property type="match status" value="1"/>
</dbReference>
<feature type="domain" description="HTH lacI-type" evidence="4">
    <location>
        <begin position="7"/>
        <end position="63"/>
    </location>
</feature>
<dbReference type="Pfam" id="PF13377">
    <property type="entry name" value="Peripla_BP_3"/>
    <property type="match status" value="1"/>
</dbReference>
<dbReference type="SMART" id="SM00354">
    <property type="entry name" value="HTH_LACI"/>
    <property type="match status" value="1"/>
</dbReference>
<dbReference type="CDD" id="cd06267">
    <property type="entry name" value="PBP1_LacI_sugar_binding-like"/>
    <property type="match status" value="1"/>
</dbReference>
<dbReference type="Gene3D" id="1.10.260.40">
    <property type="entry name" value="lambda repressor-like DNA-binding domains"/>
    <property type="match status" value="1"/>
</dbReference>
<dbReference type="KEGG" id="pmet:G4Y79_09540"/>
<dbReference type="EMBL" id="CP062983">
    <property type="protein sequence ID" value="QPC84598.1"/>
    <property type="molecule type" value="Genomic_DNA"/>
</dbReference>
<evidence type="ECO:0000313" key="5">
    <source>
        <dbReference type="EMBL" id="QPC84598.1"/>
    </source>
</evidence>
<proteinExistence type="predicted"/>
<evidence type="ECO:0000256" key="2">
    <source>
        <dbReference type="ARBA" id="ARBA00023125"/>
    </source>
</evidence>
<dbReference type="PROSITE" id="PS50932">
    <property type="entry name" value="HTH_LACI_2"/>
    <property type="match status" value="1"/>
</dbReference>
<dbReference type="Gene3D" id="3.40.50.2300">
    <property type="match status" value="2"/>
</dbReference>
<dbReference type="AlphaFoldDB" id="A0A7S8IGX9"/>
<keyword evidence="2 5" id="KW-0238">DNA-binding</keyword>
<dbReference type="PANTHER" id="PTHR30146:SF109">
    <property type="entry name" value="HTH-TYPE TRANSCRIPTIONAL REGULATOR GALS"/>
    <property type="match status" value="1"/>
</dbReference>
<dbReference type="InterPro" id="IPR010982">
    <property type="entry name" value="Lambda_DNA-bd_dom_sf"/>
</dbReference>
<evidence type="ECO:0000256" key="3">
    <source>
        <dbReference type="ARBA" id="ARBA00023163"/>
    </source>
</evidence>
<dbReference type="Pfam" id="PF00356">
    <property type="entry name" value="LacI"/>
    <property type="match status" value="1"/>
</dbReference>
<evidence type="ECO:0000259" key="4">
    <source>
        <dbReference type="PROSITE" id="PS50932"/>
    </source>
</evidence>
<name>A0A7S8IGX9_9CHLR</name>
<evidence type="ECO:0000256" key="1">
    <source>
        <dbReference type="ARBA" id="ARBA00023015"/>
    </source>
</evidence>
<dbReference type="InterPro" id="IPR028082">
    <property type="entry name" value="Peripla_BP_I"/>
</dbReference>
<protein>
    <submittedName>
        <fullName evidence="5">LacI family DNA-binding transcriptional regulator</fullName>
    </submittedName>
</protein>
<dbReference type="RefSeq" id="WP_195172661.1">
    <property type="nucleotide sequence ID" value="NZ_CP062983.1"/>
</dbReference>
<gene>
    <name evidence="5" type="ORF">G4Y79_09540</name>
</gene>
<organism evidence="5 6">
    <name type="scientific">Phototrophicus methaneseepsis</name>
    <dbReference type="NCBI Taxonomy" id="2710758"/>
    <lineage>
        <taxon>Bacteria</taxon>
        <taxon>Bacillati</taxon>
        <taxon>Chloroflexota</taxon>
        <taxon>Candidatus Thermofontia</taxon>
        <taxon>Phototrophicales</taxon>
        <taxon>Phototrophicaceae</taxon>
        <taxon>Phototrophicus</taxon>
    </lineage>
</organism>
<dbReference type="CDD" id="cd01392">
    <property type="entry name" value="HTH_LacI"/>
    <property type="match status" value="1"/>
</dbReference>
<keyword evidence="1" id="KW-0805">Transcription regulation</keyword>